<evidence type="ECO:0000313" key="3">
    <source>
        <dbReference type="EMBL" id="KAF5339951.1"/>
    </source>
</evidence>
<keyword evidence="2" id="KW-0472">Membrane</keyword>
<proteinExistence type="predicted"/>
<feature type="compositionally biased region" description="Gly residues" evidence="1">
    <location>
        <begin position="253"/>
        <end position="262"/>
    </location>
</feature>
<evidence type="ECO:0000313" key="4">
    <source>
        <dbReference type="Proteomes" id="UP000559256"/>
    </source>
</evidence>
<feature type="transmembrane region" description="Helical" evidence="2">
    <location>
        <begin position="51"/>
        <end position="73"/>
    </location>
</feature>
<comment type="caution">
    <text evidence="3">The sequence shown here is derived from an EMBL/GenBank/DDBJ whole genome shotgun (WGS) entry which is preliminary data.</text>
</comment>
<evidence type="ECO:0000256" key="1">
    <source>
        <dbReference type="SAM" id="MobiDB-lite"/>
    </source>
</evidence>
<sequence>MEVSLADAKENEKTKAVWARDTLDLDQAAYELDSLRLDFMRSGLFLLPAEIVLRPLSFFFGLVWFGGLLFGFIPKPKLQDLDKPWEKLTPLIPGNEFLTEMKTGAGADGDAGGAAADAAADTTTTLPTSLPPLHLRPPLTLATPLAPRLALTLTTAAAAVPSSFPASASEEKGLHPTIYLANTPTPTTYYPNANTSPPTPTPYTHSPLTILLLDDYPLKARLQPYTRFCIPEYSRDVWVMRVLSGAEGDKGGKGGNGGNGGKGDGEGKGAGVPLWSWSWVANLQQVQEREREEGRGIQATDGPTEIEIPTDEDAVIEDVVANTSTYTSTDSIVVPIAPTVPNSPAAAKKLKRKRTLNDMGFTADILTTASTASTSTSLVKGGFLQTSTPTPTLASFFKKPNLLYLICRFRQILDPLRL</sequence>
<accession>A0A8H5CDW2</accession>
<keyword evidence="2" id="KW-0812">Transmembrane</keyword>
<feature type="region of interest" description="Disordered" evidence="1">
    <location>
        <begin position="246"/>
        <end position="268"/>
    </location>
</feature>
<organism evidence="3 4">
    <name type="scientific">Tetrapyrgos nigripes</name>
    <dbReference type="NCBI Taxonomy" id="182062"/>
    <lineage>
        <taxon>Eukaryota</taxon>
        <taxon>Fungi</taxon>
        <taxon>Dikarya</taxon>
        <taxon>Basidiomycota</taxon>
        <taxon>Agaricomycotina</taxon>
        <taxon>Agaricomycetes</taxon>
        <taxon>Agaricomycetidae</taxon>
        <taxon>Agaricales</taxon>
        <taxon>Marasmiineae</taxon>
        <taxon>Marasmiaceae</taxon>
        <taxon>Tetrapyrgos</taxon>
    </lineage>
</organism>
<keyword evidence="4" id="KW-1185">Reference proteome</keyword>
<dbReference type="Proteomes" id="UP000559256">
    <property type="component" value="Unassembled WGS sequence"/>
</dbReference>
<dbReference type="EMBL" id="JAACJM010000180">
    <property type="protein sequence ID" value="KAF5339951.1"/>
    <property type="molecule type" value="Genomic_DNA"/>
</dbReference>
<dbReference type="AlphaFoldDB" id="A0A8H5CDW2"/>
<protein>
    <submittedName>
        <fullName evidence="3">Uncharacterized protein</fullName>
    </submittedName>
</protein>
<evidence type="ECO:0000256" key="2">
    <source>
        <dbReference type="SAM" id="Phobius"/>
    </source>
</evidence>
<keyword evidence="2" id="KW-1133">Transmembrane helix</keyword>
<reference evidence="3 4" key="1">
    <citation type="journal article" date="2020" name="ISME J.">
        <title>Uncovering the hidden diversity of litter-decomposition mechanisms in mushroom-forming fungi.</title>
        <authorList>
            <person name="Floudas D."/>
            <person name="Bentzer J."/>
            <person name="Ahren D."/>
            <person name="Johansson T."/>
            <person name="Persson P."/>
            <person name="Tunlid A."/>
        </authorList>
    </citation>
    <scope>NUCLEOTIDE SEQUENCE [LARGE SCALE GENOMIC DNA]</scope>
    <source>
        <strain evidence="3 4">CBS 291.85</strain>
    </source>
</reference>
<gene>
    <name evidence="3" type="ORF">D9758_016754</name>
</gene>
<name>A0A8H5CDW2_9AGAR</name>